<evidence type="ECO:0000259" key="10">
    <source>
        <dbReference type="PROSITE" id="PS51492"/>
    </source>
</evidence>
<evidence type="ECO:0000256" key="3">
    <source>
        <dbReference type="ARBA" id="ARBA00022679"/>
    </source>
</evidence>
<dbReference type="GO" id="GO:0005524">
    <property type="term" value="F:ATP binding"/>
    <property type="evidence" value="ECO:0007669"/>
    <property type="project" value="UniProtKB-KW"/>
</dbReference>
<feature type="domain" description="(+)RNA virus helicase C-terminal" evidence="11">
    <location>
        <begin position="1114"/>
        <end position="1444"/>
    </location>
</feature>
<evidence type="ECO:0000259" key="11">
    <source>
        <dbReference type="PROSITE" id="PS51657"/>
    </source>
</evidence>
<dbReference type="InterPro" id="IPR027351">
    <property type="entry name" value="(+)RNA_virus_helicase_core_dom"/>
</dbReference>
<dbReference type="InterPro" id="IPR008041">
    <property type="entry name" value="Peptidase_C23"/>
</dbReference>
<dbReference type="GO" id="GO:0008174">
    <property type="term" value="F:mRNA methyltransferase activity"/>
    <property type="evidence" value="ECO:0007669"/>
    <property type="project" value="UniProtKB-UniRule"/>
</dbReference>
<dbReference type="Pfam" id="PF05379">
    <property type="entry name" value="Peptidase_C23"/>
    <property type="match status" value="1"/>
</dbReference>
<keyword evidence="4" id="KW-0548">Nucleotidyltransferase</keyword>
<keyword evidence="7" id="KW-0067">ATP-binding</keyword>
<dbReference type="GO" id="GO:0006351">
    <property type="term" value="P:DNA-templated transcription"/>
    <property type="evidence" value="ECO:0007669"/>
    <property type="project" value="InterPro"/>
</dbReference>
<dbReference type="Pfam" id="PF00978">
    <property type="entry name" value="RdRP_2"/>
    <property type="match status" value="1"/>
</dbReference>
<sequence length="1954" mass="221375">MALTYRSPLEEVLTSFSASEQSLIAEPAITSYRGLERDLFHFFNYNVGPYAKEKLIGAGVYLSPFSGIPHSHPVCKTLENHLLYRVLPSILDNSFLFVGIKESKLNFLRARHQNLNMVELVNRYVTSADKIRYPNDFHLSITAEQCFNRYDGFKHLGPGLRKLLPHCITVKPRRLFLHDELHYWCERDLVTFLSAVRPEKVIGTVVYPPELLKGVKFSLNKWCYDFDVEGDDLIFYPDGVRTESYTQPLSGCFYLKVGTLKLLDGSVYHIDVVHSTFCHHLISITAGEAVRAPTNSFSNFDATTCRGLPNIAFRSLGPCIAVPYPVISRVYRYLRTLQKPDLQSAMAKLSQIMPEPTGYQIKFMTEFSKMVIETPVGASFFQVSIFEKFKGFLTTFFPKYVAARFDVARIRSLDEFVEHMCPYTFKIKAVVHDMRLHQLLFPRDEEMPRDEDFDTIRALELQWGGGANGERVSAVYTIGPFCDHPTIDSQRVFQLLRSISREWTFSYSMVHYCEVGDFTYFLQASKLVWFSSKLVGWDACLITYKKYVQMRHNDWRRRLRTFRHVGCTWFCMRVRSYEKYISLFPEHSKSYKELDQAYGSVVTDLLASFSRNKLVLSIPVLPSDHEMDSSRDTAVDERPIYHEQTSVAPGPTQQKVEEPVLEDDFELSLPSQVAEINCSCDCDIAVLNVLAADALELDFPDRLHGCSTGWYIKGQIGASGGGYKGCMPLEWLEVFDSFLELHGAQSGFYDCCLAQVFELDDKFEYPGFDDVAFESGTPVYFFQIRGTSRIHLQGPGCSGNRALLGPMCFEVPASFLPSHRLKITNCSAGCTVIAFGKRGQEKNMEAEDGGSTKPEEPDARCSFTWEQYGVSVTSNSMGSIPEGRIEPQRGDGSCFFHCMEPFTNLEASLLRRTIAKEMGKDSKVLASDLLECQGTGPVSDGVIAYTVRFLGLKVRFFSPELCEERSFCTSAASEFWVDVLHRGNHFDLLYPTNDCVLIALEQGLGRKRGDILKVLCKPQHSDIFQIATGGVGLTLELLEPIFQCFQIDARVLCGAEIFSYPASGTFALDFELADGHLTFRSARKRTAVDSCLRMVESSPHGRLVLNCAGTSVFFEACSTTAHKLADSLFDGRTGIVSSRLFNDRKKFEVKTNPLKPRVLNVICGVFGCGKSTLLCKALEKGLGVCIFVTPRRSLADQMTQLVQSVATTTSITVLTFEKFLHHMTNVNEGCTIIFDEFQLYPPGYFDLVSSQLIDGVSLHLLGDPCQSDYDNAKDRGVFEGQLPDHQRILHGIQFRYATRSYRFSNPNFIGRLPCTILNTDEADFEDFEILEGIEQVQEVDVECYLVSSFLEKQAVRALVGLEKVVQTFGESTGLTYNCVVVVISEASKLASERRWITALTRARKRMIFISNLGCSKHLIAEIFSNRALGRFLTCTATIDNLRSMLPGEPNFIEELVPTIGANLGVVEEKVSGDPWLKTMLFLGQVADVADEIDVDEAMQIEPFKTHVARSNLEGVRALWHDKIRLKEHREKRMGYLVSEQFTDMHSKNLGKKLTNAAERFETIYPKHRGSDTVTFIMGARKRLRFSKPAVEARKLMDASNFSEFMLQEFLKHVPLKKAHNQAFMDASLADFEEKKTSKSAATIANHAGRSCRDWLIDTGLVFMKSQHCTKFDNRFRDAKAAQAIVCFQHAVLCRLAPFVRYIERKIAEVLPEKFYIHSGKGLEELNAWVTRGNFEGVCTESDYEAFDASQDQYILAFELHVMKYLGLPRDLIEDYKFIKMHLGSKLGNFAIMRFSGEASTFLFNTMANMLFTFLRYEIKGHERICFAGDDMCANTRLRHRLDQEKFLGLLKLKAKVSFTQKPTFCGWNLCSDGIYKKPQLVLERLCIAKETNNLACCIDNYALEVAFAYKMGERAVLRMDEEELQSHYNCIRIILQNKNLIKSNVLTYFSTQGV</sequence>
<dbReference type="GO" id="GO:0016556">
    <property type="term" value="P:mRNA modification"/>
    <property type="evidence" value="ECO:0007669"/>
    <property type="project" value="InterPro"/>
</dbReference>
<dbReference type="InterPro" id="IPR002588">
    <property type="entry name" value="Alphavirus-like_MT_dom"/>
</dbReference>
<dbReference type="GO" id="GO:0003968">
    <property type="term" value="F:RNA-directed RNA polymerase activity"/>
    <property type="evidence" value="ECO:0007669"/>
    <property type="project" value="UniProtKB-KW"/>
</dbReference>
<dbReference type="GO" id="GO:0003723">
    <property type="term" value="F:RNA binding"/>
    <property type="evidence" value="ECO:0007669"/>
    <property type="project" value="InterPro"/>
</dbReference>
<dbReference type="CDD" id="cd23245">
    <property type="entry name" value="Betaflexiviridae_RdRp"/>
    <property type="match status" value="1"/>
</dbReference>
<dbReference type="InterPro" id="IPR027417">
    <property type="entry name" value="P-loop_NTPase"/>
</dbReference>
<organism evidence="13">
    <name type="scientific">Garlic common latent virus</name>
    <dbReference type="NCBI Taxonomy" id="47900"/>
    <lineage>
        <taxon>Viruses</taxon>
        <taxon>Riboviria</taxon>
        <taxon>Orthornavirae</taxon>
        <taxon>Kitrinoviricota</taxon>
        <taxon>Alsuviricetes</taxon>
        <taxon>Tymovirales</taxon>
        <taxon>Betaflexiviridae</taxon>
        <taxon>Quinvirinae</taxon>
        <taxon>Carlavirus</taxon>
        <taxon>Carlavirus latensallii</taxon>
    </lineage>
</organism>
<keyword evidence="6" id="KW-0378">Hydrolase</keyword>
<dbReference type="InterPro" id="IPR043502">
    <property type="entry name" value="DNA/RNA_pol_sf"/>
</dbReference>
<evidence type="ECO:0000313" key="13">
    <source>
        <dbReference type="EMBL" id="QED43245.1"/>
    </source>
</evidence>
<dbReference type="GO" id="GO:0006396">
    <property type="term" value="P:RNA processing"/>
    <property type="evidence" value="ECO:0007669"/>
    <property type="project" value="InterPro"/>
</dbReference>
<evidence type="ECO:0000256" key="1">
    <source>
        <dbReference type="ARBA" id="ARBA00008513"/>
    </source>
</evidence>
<name>A0A6M2YTF6_9VIRU</name>
<evidence type="ECO:0000256" key="7">
    <source>
        <dbReference type="ARBA" id="ARBA00022840"/>
    </source>
</evidence>
<accession>A0A6M2YTF6</accession>
<evidence type="ECO:0000256" key="2">
    <source>
        <dbReference type="ARBA" id="ARBA00022484"/>
    </source>
</evidence>
<dbReference type="PROSITE" id="PS50507">
    <property type="entry name" value="RDRP_SSRNA_POS"/>
    <property type="match status" value="1"/>
</dbReference>
<feature type="domain" description="Alphavirus-like MT" evidence="12">
    <location>
        <begin position="63"/>
        <end position="255"/>
    </location>
</feature>
<dbReference type="EMBL" id="MN059131">
    <property type="protein sequence ID" value="QED43245.1"/>
    <property type="molecule type" value="Genomic_RNA"/>
</dbReference>
<proteinExistence type="inferred from homology"/>
<keyword evidence="5" id="KW-0547">Nucleotide-binding</keyword>
<dbReference type="GO" id="GO:0016817">
    <property type="term" value="F:hydrolase activity, acting on acid anhydrides"/>
    <property type="evidence" value="ECO:0007669"/>
    <property type="project" value="InterPro"/>
</dbReference>
<dbReference type="Pfam" id="PF01443">
    <property type="entry name" value="Viral_helicase1"/>
    <property type="match status" value="1"/>
</dbReference>
<dbReference type="SUPFAM" id="SSF52540">
    <property type="entry name" value="P-loop containing nucleoside triphosphate hydrolases"/>
    <property type="match status" value="1"/>
</dbReference>
<dbReference type="Pfam" id="PF01660">
    <property type="entry name" value="Vmethyltransf"/>
    <property type="match status" value="1"/>
</dbReference>
<feature type="domain" description="Peptidase C23" evidence="10">
    <location>
        <begin position="991"/>
        <end position="1081"/>
    </location>
</feature>
<evidence type="ECO:0000256" key="8">
    <source>
        <dbReference type="ARBA" id="ARBA00022953"/>
    </source>
</evidence>
<reference evidence="13" key="1">
    <citation type="submission" date="2019-06" db="EMBL/GenBank/DDBJ databases">
        <authorList>
            <person name="Jo Y."/>
            <person name="Cho W.K."/>
        </authorList>
    </citation>
    <scope>NUCLEOTIDE SEQUENCE</scope>
    <source>
        <strain evidence="13">G117-2</strain>
    </source>
</reference>
<keyword evidence="8" id="KW-0693">Viral RNA replication</keyword>
<evidence type="ECO:0000256" key="6">
    <source>
        <dbReference type="ARBA" id="ARBA00022801"/>
    </source>
</evidence>
<dbReference type="InterPro" id="IPR001788">
    <property type="entry name" value="RNA-dep_RNA_pol_alsuvir"/>
</dbReference>
<evidence type="ECO:0000259" key="12">
    <source>
        <dbReference type="PROSITE" id="PS51743"/>
    </source>
</evidence>
<dbReference type="PROSITE" id="PS51743">
    <property type="entry name" value="ALPHAVIRUS_MT"/>
    <property type="match status" value="1"/>
</dbReference>
<dbReference type="InterPro" id="IPR007094">
    <property type="entry name" value="RNA-dir_pol_PSvirus"/>
</dbReference>
<dbReference type="GO" id="GO:0039694">
    <property type="term" value="P:viral RNA genome replication"/>
    <property type="evidence" value="ECO:0007669"/>
    <property type="project" value="InterPro"/>
</dbReference>
<evidence type="ECO:0000256" key="5">
    <source>
        <dbReference type="ARBA" id="ARBA00022741"/>
    </source>
</evidence>
<protein>
    <submittedName>
        <fullName evidence="13">Replicase</fullName>
    </submittedName>
</protein>
<feature type="domain" description="RdRp catalytic" evidence="9">
    <location>
        <begin position="1736"/>
        <end position="1843"/>
    </location>
</feature>
<evidence type="ECO:0000259" key="9">
    <source>
        <dbReference type="PROSITE" id="PS50507"/>
    </source>
</evidence>
<dbReference type="SUPFAM" id="SSF56672">
    <property type="entry name" value="DNA/RNA polymerases"/>
    <property type="match status" value="1"/>
</dbReference>
<evidence type="ECO:0000256" key="4">
    <source>
        <dbReference type="ARBA" id="ARBA00022695"/>
    </source>
</evidence>
<dbReference type="PROSITE" id="PS51492">
    <property type="entry name" value="PEPTIDASE_C23"/>
    <property type="match status" value="1"/>
</dbReference>
<dbReference type="Gene3D" id="3.40.50.300">
    <property type="entry name" value="P-loop containing nucleotide triphosphate hydrolases"/>
    <property type="match status" value="1"/>
</dbReference>
<dbReference type="PROSITE" id="PS51657">
    <property type="entry name" value="PSRV_HELICASE"/>
    <property type="match status" value="1"/>
</dbReference>
<keyword evidence="2" id="KW-0696">RNA-directed RNA polymerase</keyword>
<comment type="similarity">
    <text evidence="1">Belongs to the potexviruses/carlaviruses RNA replication protein family.</text>
</comment>
<gene>
    <name evidence="13" type="primary">ORF1</name>
</gene>
<keyword evidence="3" id="KW-0808">Transferase</keyword>